<name>A0ABU7XCP6_9HYPH</name>
<feature type="compositionally biased region" description="Polar residues" evidence="1">
    <location>
        <begin position="60"/>
        <end position="72"/>
    </location>
</feature>
<feature type="region of interest" description="Disordered" evidence="1">
    <location>
        <begin position="34"/>
        <end position="127"/>
    </location>
</feature>
<dbReference type="Proteomes" id="UP001350748">
    <property type="component" value="Unassembled WGS sequence"/>
</dbReference>
<evidence type="ECO:0000256" key="2">
    <source>
        <dbReference type="SAM" id="SignalP"/>
    </source>
</evidence>
<sequence length="127" mass="12744">MSSRARAFRGPLLAAAFMIAASGLAASAQEVQFDPKSLDDPGAATASPKAKGKKARAPQGSVQGAGPQQQGGRTPDRQFGELEGWSPGKAPPPKPGEKETTPSSGSAKGSMPIGVSPSGNMSVGLPF</sequence>
<evidence type="ECO:0000313" key="3">
    <source>
        <dbReference type="EMBL" id="MEF3365161.1"/>
    </source>
</evidence>
<dbReference type="EMBL" id="JAZHYN010000002">
    <property type="protein sequence ID" value="MEF3365161.1"/>
    <property type="molecule type" value="Genomic_DNA"/>
</dbReference>
<feature type="chain" id="PRO_5046276408" description="Translation initiation factor IF-2" evidence="2">
    <location>
        <begin position="29"/>
        <end position="127"/>
    </location>
</feature>
<evidence type="ECO:0000313" key="4">
    <source>
        <dbReference type="Proteomes" id="UP001350748"/>
    </source>
</evidence>
<proteinExistence type="predicted"/>
<accession>A0ABU7XCP6</accession>
<reference evidence="3 4" key="1">
    <citation type="submission" date="2024-02" db="EMBL/GenBank/DDBJ databases">
        <authorList>
            <person name="Grouzdev D."/>
        </authorList>
    </citation>
    <scope>NUCLEOTIDE SEQUENCE [LARGE SCALE GENOMIC DNA]</scope>
    <source>
        <strain evidence="3 4">9N</strain>
    </source>
</reference>
<keyword evidence="2" id="KW-0732">Signal</keyword>
<keyword evidence="4" id="KW-1185">Reference proteome</keyword>
<feature type="signal peptide" evidence="2">
    <location>
        <begin position="1"/>
        <end position="28"/>
    </location>
</feature>
<dbReference type="RefSeq" id="WP_332080062.1">
    <property type="nucleotide sequence ID" value="NZ_JAZHYN010000002.1"/>
</dbReference>
<protein>
    <recommendedName>
        <fullName evidence="5">Translation initiation factor IF-2</fullName>
    </recommendedName>
</protein>
<gene>
    <name evidence="3" type="ORF">V3H18_01300</name>
</gene>
<evidence type="ECO:0008006" key="5">
    <source>
        <dbReference type="Google" id="ProtNLM"/>
    </source>
</evidence>
<organism evidence="3 4">
    <name type="scientific">Methylocystis borbori</name>
    <dbReference type="NCBI Taxonomy" id="3118750"/>
    <lineage>
        <taxon>Bacteria</taxon>
        <taxon>Pseudomonadati</taxon>
        <taxon>Pseudomonadota</taxon>
        <taxon>Alphaproteobacteria</taxon>
        <taxon>Hyphomicrobiales</taxon>
        <taxon>Methylocystaceae</taxon>
        <taxon>Methylocystis</taxon>
    </lineage>
</organism>
<evidence type="ECO:0000256" key="1">
    <source>
        <dbReference type="SAM" id="MobiDB-lite"/>
    </source>
</evidence>
<comment type="caution">
    <text evidence="3">The sequence shown here is derived from an EMBL/GenBank/DDBJ whole genome shotgun (WGS) entry which is preliminary data.</text>
</comment>